<keyword evidence="3" id="KW-1185">Reference proteome</keyword>
<dbReference type="Gene3D" id="3.40.630.30">
    <property type="match status" value="1"/>
</dbReference>
<evidence type="ECO:0000259" key="1">
    <source>
        <dbReference type="PROSITE" id="PS51186"/>
    </source>
</evidence>
<sequence length="191" mass="21710">MTTAYVLESKKKTINSSDVFEQLKLKSGESVIFDVYREEDFQSLYEIFVEVIEEGITYPQDTINENSFRGYFLSHYCFVVRSESDGHCLAGIYIKPNFPGRSSHIANGGLIVRKACRGKGLGDILMTKWLKLSSKLGFKAVYSNLVFETNKAMIKLMERYGLKKVGHLPEAGNLKNLGYVGAIQFYKKLYE</sequence>
<dbReference type="GO" id="GO:0005634">
    <property type="term" value="C:nucleus"/>
    <property type="evidence" value="ECO:0007669"/>
    <property type="project" value="TreeGrafter"/>
</dbReference>
<dbReference type="PANTHER" id="PTHR43138">
    <property type="entry name" value="ACETYLTRANSFERASE, GNAT FAMILY"/>
    <property type="match status" value="1"/>
</dbReference>
<name>A0A443QF90_9ACAR</name>
<dbReference type="InterPro" id="IPR016181">
    <property type="entry name" value="Acyl_CoA_acyltransferase"/>
</dbReference>
<dbReference type="EMBL" id="NCKU01008766">
    <property type="protein sequence ID" value="RWS01695.1"/>
    <property type="molecule type" value="Genomic_DNA"/>
</dbReference>
<accession>A0A443QF90</accession>
<dbReference type="Proteomes" id="UP000285301">
    <property type="component" value="Unassembled WGS sequence"/>
</dbReference>
<feature type="domain" description="N-acetyltransferase" evidence="1">
    <location>
        <begin position="31"/>
        <end position="190"/>
    </location>
</feature>
<dbReference type="InterPro" id="IPR052742">
    <property type="entry name" value="Mito_N-acetyltransferase"/>
</dbReference>
<dbReference type="Pfam" id="PF00583">
    <property type="entry name" value="Acetyltransf_1"/>
    <property type="match status" value="1"/>
</dbReference>
<reference evidence="2 3" key="1">
    <citation type="journal article" date="2018" name="Gigascience">
        <title>Genomes of trombidid mites reveal novel predicted allergens and laterally-transferred genes associated with secondary metabolism.</title>
        <authorList>
            <person name="Dong X."/>
            <person name="Chaisiri K."/>
            <person name="Xia D."/>
            <person name="Armstrong S.D."/>
            <person name="Fang Y."/>
            <person name="Donnelly M.J."/>
            <person name="Kadowaki T."/>
            <person name="McGarry J.W."/>
            <person name="Darby A.C."/>
            <person name="Makepeace B.L."/>
        </authorList>
    </citation>
    <scope>NUCLEOTIDE SEQUENCE [LARGE SCALE GENOMIC DNA]</scope>
    <source>
        <strain evidence="2">UoL-WK</strain>
    </source>
</reference>
<dbReference type="GO" id="GO:0016747">
    <property type="term" value="F:acyltransferase activity, transferring groups other than amino-acyl groups"/>
    <property type="evidence" value="ECO:0007669"/>
    <property type="project" value="InterPro"/>
</dbReference>
<proteinExistence type="predicted"/>
<keyword evidence="2" id="KW-0808">Transferase</keyword>
<dbReference type="STRING" id="1965070.A0A443QF90"/>
<dbReference type="InterPro" id="IPR000182">
    <property type="entry name" value="GNAT_dom"/>
</dbReference>
<organism evidence="2 3">
    <name type="scientific">Dinothrombium tinctorium</name>
    <dbReference type="NCBI Taxonomy" id="1965070"/>
    <lineage>
        <taxon>Eukaryota</taxon>
        <taxon>Metazoa</taxon>
        <taxon>Ecdysozoa</taxon>
        <taxon>Arthropoda</taxon>
        <taxon>Chelicerata</taxon>
        <taxon>Arachnida</taxon>
        <taxon>Acari</taxon>
        <taxon>Acariformes</taxon>
        <taxon>Trombidiformes</taxon>
        <taxon>Prostigmata</taxon>
        <taxon>Anystina</taxon>
        <taxon>Parasitengona</taxon>
        <taxon>Trombidioidea</taxon>
        <taxon>Trombidiidae</taxon>
        <taxon>Dinothrombium</taxon>
    </lineage>
</organism>
<gene>
    <name evidence="2" type="ORF">B4U79_04216</name>
</gene>
<dbReference type="SUPFAM" id="SSF55729">
    <property type="entry name" value="Acyl-CoA N-acyltransferases (Nat)"/>
    <property type="match status" value="1"/>
</dbReference>
<dbReference type="AlphaFoldDB" id="A0A443QF90"/>
<dbReference type="PROSITE" id="PS51186">
    <property type="entry name" value="GNAT"/>
    <property type="match status" value="1"/>
</dbReference>
<protein>
    <submittedName>
        <fullName evidence="2">L-azetidine-2-carboxylic acid acetyltransferase-like protein</fullName>
    </submittedName>
</protein>
<evidence type="ECO:0000313" key="2">
    <source>
        <dbReference type="EMBL" id="RWS01695.1"/>
    </source>
</evidence>
<dbReference type="CDD" id="cd04301">
    <property type="entry name" value="NAT_SF"/>
    <property type="match status" value="1"/>
</dbReference>
<dbReference type="PANTHER" id="PTHR43138:SF1">
    <property type="entry name" value="N-ACETYLTRANSFERASE ACA1"/>
    <property type="match status" value="1"/>
</dbReference>
<evidence type="ECO:0000313" key="3">
    <source>
        <dbReference type="Proteomes" id="UP000285301"/>
    </source>
</evidence>
<dbReference type="OrthoDB" id="10264707at2759"/>
<comment type="caution">
    <text evidence="2">The sequence shown here is derived from an EMBL/GenBank/DDBJ whole genome shotgun (WGS) entry which is preliminary data.</text>
</comment>